<dbReference type="SUPFAM" id="SSF82649">
    <property type="entry name" value="SufE/NifU"/>
    <property type="match status" value="1"/>
</dbReference>
<dbReference type="Proteomes" id="UP000282483">
    <property type="component" value="Chromosome"/>
</dbReference>
<organism evidence="1 2">
    <name type="scientific">Candidatus Rickettsiella viridis</name>
    <dbReference type="NCBI Taxonomy" id="676208"/>
    <lineage>
        <taxon>Bacteria</taxon>
        <taxon>Pseudomonadati</taxon>
        <taxon>Pseudomonadota</taxon>
        <taxon>Gammaproteobacteria</taxon>
        <taxon>Legionellales</taxon>
        <taxon>Coxiellaceae</taxon>
        <taxon>Rickettsiella</taxon>
    </lineage>
</organism>
<reference evidence="1 2" key="1">
    <citation type="submission" date="2017-03" db="EMBL/GenBank/DDBJ databases">
        <title>The genome sequence of Candidatus Rickettsiella viridis.</title>
        <authorList>
            <person name="Nikoh N."/>
            <person name="Tsuchida T."/>
            <person name="Yamaguchi K."/>
            <person name="Maeda T."/>
            <person name="Shigenobu S."/>
            <person name="Fukatsu T."/>
        </authorList>
    </citation>
    <scope>NUCLEOTIDE SEQUENCE [LARGE SCALE GENOMIC DNA]</scope>
    <source>
        <strain evidence="1 2">Ap-RA04</strain>
    </source>
</reference>
<name>A0A2Z5UWG8_9COXI</name>
<evidence type="ECO:0000313" key="1">
    <source>
        <dbReference type="EMBL" id="BBB15381.1"/>
    </source>
</evidence>
<dbReference type="AlphaFoldDB" id="A0A2Z5UWG8"/>
<sequence length="58" mass="6441">MLLTNEKENSTMPIKNFDKLTVFSGVKAYPAGVKCAMLAWHILQATLLQNKKTASTEN</sequence>
<keyword evidence="2" id="KW-1185">Reference proteome</keyword>
<gene>
    <name evidence="1" type="ORF">RVIR1_09010</name>
</gene>
<dbReference type="RefSeq" id="WP_172593979.1">
    <property type="nucleotide sequence ID" value="NZ_AP018005.1"/>
</dbReference>
<protein>
    <submittedName>
        <fullName evidence="1">Suf system FeS assembly protein NifU family</fullName>
    </submittedName>
</protein>
<accession>A0A2Z5UWG8</accession>
<evidence type="ECO:0000313" key="2">
    <source>
        <dbReference type="Proteomes" id="UP000282483"/>
    </source>
</evidence>
<dbReference type="EMBL" id="AP018005">
    <property type="protein sequence ID" value="BBB15381.1"/>
    <property type="molecule type" value="Genomic_DNA"/>
</dbReference>
<dbReference type="Gene3D" id="3.90.1010.10">
    <property type="match status" value="1"/>
</dbReference>
<proteinExistence type="predicted"/>
<dbReference type="KEGG" id="rvi:RVIR1_09010"/>